<organism evidence="8 9">
    <name type="scientific">Tahibacter harae</name>
    <dbReference type="NCBI Taxonomy" id="2963937"/>
    <lineage>
        <taxon>Bacteria</taxon>
        <taxon>Pseudomonadati</taxon>
        <taxon>Pseudomonadota</taxon>
        <taxon>Gammaproteobacteria</taxon>
        <taxon>Lysobacterales</taxon>
        <taxon>Rhodanobacteraceae</taxon>
        <taxon>Tahibacter</taxon>
    </lineage>
</organism>
<comment type="caution">
    <text evidence="8">The sequence shown here is derived from an EMBL/GenBank/DDBJ whole genome shotgun (WGS) entry which is preliminary data.</text>
</comment>
<dbReference type="GO" id="GO:0016301">
    <property type="term" value="F:kinase activity"/>
    <property type="evidence" value="ECO:0007669"/>
    <property type="project" value="UniProtKB-KW"/>
</dbReference>
<evidence type="ECO:0000259" key="7">
    <source>
        <dbReference type="PROSITE" id="PS50011"/>
    </source>
</evidence>
<feature type="binding site" evidence="5">
    <location>
        <position position="106"/>
    </location>
    <ligand>
        <name>ATP</name>
        <dbReference type="ChEBI" id="CHEBI:30616"/>
    </ligand>
</feature>
<keyword evidence="6" id="KW-0175">Coiled coil</keyword>
<dbReference type="RefSeq" id="WP_255916079.1">
    <property type="nucleotide sequence ID" value="NZ_JANFQO010000022.1"/>
</dbReference>
<proteinExistence type="predicted"/>
<dbReference type="Pfam" id="PF13176">
    <property type="entry name" value="TPR_7"/>
    <property type="match status" value="1"/>
</dbReference>
<feature type="domain" description="Protein kinase" evidence="7">
    <location>
        <begin position="75"/>
        <end position="324"/>
    </location>
</feature>
<evidence type="ECO:0000256" key="4">
    <source>
        <dbReference type="ARBA" id="ARBA00022840"/>
    </source>
</evidence>
<dbReference type="Gene3D" id="3.30.200.20">
    <property type="entry name" value="Phosphorylase Kinase, domain 1"/>
    <property type="match status" value="1"/>
</dbReference>
<dbReference type="SMART" id="SM00028">
    <property type="entry name" value="TPR"/>
    <property type="match status" value="4"/>
</dbReference>
<evidence type="ECO:0000256" key="5">
    <source>
        <dbReference type="PROSITE-ProRule" id="PRU10141"/>
    </source>
</evidence>
<keyword evidence="3 8" id="KW-0418">Kinase</keyword>
<dbReference type="PROSITE" id="PS00107">
    <property type="entry name" value="PROTEIN_KINASE_ATP"/>
    <property type="match status" value="1"/>
</dbReference>
<dbReference type="InterPro" id="IPR019734">
    <property type="entry name" value="TPR_rpt"/>
</dbReference>
<feature type="coiled-coil region" evidence="6">
    <location>
        <begin position="379"/>
        <end position="406"/>
    </location>
</feature>
<evidence type="ECO:0000256" key="2">
    <source>
        <dbReference type="ARBA" id="ARBA00022741"/>
    </source>
</evidence>
<dbReference type="InterPro" id="IPR011990">
    <property type="entry name" value="TPR-like_helical_dom_sf"/>
</dbReference>
<dbReference type="PANTHER" id="PTHR43289:SF34">
    <property type="entry name" value="SERINE_THREONINE-PROTEIN KINASE YBDM-RELATED"/>
    <property type="match status" value="1"/>
</dbReference>
<dbReference type="PROSITE" id="PS50011">
    <property type="entry name" value="PROTEIN_KINASE_DOM"/>
    <property type="match status" value="1"/>
</dbReference>
<evidence type="ECO:0000313" key="8">
    <source>
        <dbReference type="EMBL" id="MCQ4166893.1"/>
    </source>
</evidence>
<keyword evidence="2 5" id="KW-0547">Nucleotide-binding</keyword>
<gene>
    <name evidence="8" type="ORF">NM961_19445</name>
</gene>
<dbReference type="InterPro" id="IPR017441">
    <property type="entry name" value="Protein_kinase_ATP_BS"/>
</dbReference>
<protein>
    <submittedName>
        <fullName evidence="8">Protein kinase</fullName>
    </submittedName>
</protein>
<dbReference type="Gene3D" id="1.25.40.10">
    <property type="entry name" value="Tetratricopeptide repeat domain"/>
    <property type="match status" value="2"/>
</dbReference>
<evidence type="ECO:0000256" key="3">
    <source>
        <dbReference type="ARBA" id="ARBA00022777"/>
    </source>
</evidence>
<dbReference type="InterPro" id="IPR011009">
    <property type="entry name" value="Kinase-like_dom_sf"/>
</dbReference>
<dbReference type="SMART" id="SM00220">
    <property type="entry name" value="S_TKc"/>
    <property type="match status" value="1"/>
</dbReference>
<dbReference type="Gene3D" id="1.10.510.10">
    <property type="entry name" value="Transferase(Phosphotransferase) domain 1"/>
    <property type="match status" value="1"/>
</dbReference>
<dbReference type="Pfam" id="PF00069">
    <property type="entry name" value="Pkinase"/>
    <property type="match status" value="1"/>
</dbReference>
<reference evidence="8" key="1">
    <citation type="submission" date="2022-07" db="EMBL/GenBank/DDBJ databases">
        <title>Tahibacter sp., a new gammaproteobacterium isolated from the silt sample collected at pig farm.</title>
        <authorList>
            <person name="Chen H."/>
        </authorList>
    </citation>
    <scope>NUCLEOTIDE SEQUENCE</scope>
    <source>
        <strain evidence="8">P2K</strain>
    </source>
</reference>
<sequence>MASLDRFAAEFDRLRGLPPEQRAAALEALDLAPQDRAILARLLAADAQTGDPLAQTLSASAARLGAERVEQLGPYRLLRELGSGGMGTVLLAERVSGGFSQQVAIKLLRGFPTSDGLRRLRQERQILAALDHPHIARLLDGGETADGQPWLALEYVDGLPLLEHAAQHAPRLRERLALFDAMLEAVGHAHQHLIVHRDLKPANVMVARGGQVKLLDFGIARLVAVDSTDGADDASTRIFSAGYASPEQQQGRAVTTASDIYSLGVLLGELITARRADGSPAQDGLAALTPDAELAGIVAKAADADPARRYASAGALRDDLQRYLDGRPVRAARLTRWYRLRKFLQRHRWGAAAATAALLAAAFFVWRLDLARERALAAEAAAQQALAASEREAARAREALAFLTDAFEAASPDNAMSRDVSVRSLLDAAQAQLSARTDPSLVQSMQRLLGKLYGELGDVAAALKLMRAGTAGVEPVDRAQALRLAEDYDDFANLLGMEGDAAASLAAAQQAGAWRERFAPDDAVAQVRTLLGLGVAQHRGGDDEKAIALLRQALELGRTRSDVPLALYVEVAQPLASLLATASEASAALAVVDEALKRVNLQRPPESPEHILLLRAKAMALSADGDPAAAETLLRRAIALQQKVVDPGGSRMMVLTNDLALALNDQGRYREAVEALRQSDRHMSEAGLSGATDRAVSHGNYGGILENAGDYTAALAEFRQAMRALDEGGIDADHQVRRRLARSEARTLGRAGEFSRAQAMLTDLRARAARLDGEDSIEYAMVTWQLVLLARQMHDPERGLALLGEAEKLWPPLIPATHPIFLHMRRARAAFALDQGDVALAARELEAAVKGFEAAAAQPVDLAIARSELAAARLRNAGLVAAPLKDAERTAARTLLDTALPVLRETLMPTEISRVAAEKTDRELRAAP</sequence>
<dbReference type="SUPFAM" id="SSF56112">
    <property type="entry name" value="Protein kinase-like (PK-like)"/>
    <property type="match status" value="1"/>
</dbReference>
<evidence type="ECO:0000313" key="9">
    <source>
        <dbReference type="Proteomes" id="UP001165498"/>
    </source>
</evidence>
<dbReference type="SUPFAM" id="SSF48452">
    <property type="entry name" value="TPR-like"/>
    <property type="match status" value="3"/>
</dbReference>
<name>A0ABT1QX85_9GAMM</name>
<dbReference type="EMBL" id="JANFQO010000022">
    <property type="protein sequence ID" value="MCQ4166893.1"/>
    <property type="molecule type" value="Genomic_DNA"/>
</dbReference>
<keyword evidence="4 5" id="KW-0067">ATP-binding</keyword>
<keyword evidence="9" id="KW-1185">Reference proteome</keyword>
<dbReference type="InterPro" id="IPR008271">
    <property type="entry name" value="Ser/Thr_kinase_AS"/>
</dbReference>
<dbReference type="InterPro" id="IPR000719">
    <property type="entry name" value="Prot_kinase_dom"/>
</dbReference>
<dbReference type="Proteomes" id="UP001165498">
    <property type="component" value="Unassembled WGS sequence"/>
</dbReference>
<accession>A0ABT1QX85</accession>
<keyword evidence="1" id="KW-0808">Transferase</keyword>
<dbReference type="CDD" id="cd14014">
    <property type="entry name" value="STKc_PknB_like"/>
    <property type="match status" value="1"/>
</dbReference>
<dbReference type="PANTHER" id="PTHR43289">
    <property type="entry name" value="MITOGEN-ACTIVATED PROTEIN KINASE KINASE KINASE 20-RELATED"/>
    <property type="match status" value="1"/>
</dbReference>
<evidence type="ECO:0000256" key="6">
    <source>
        <dbReference type="SAM" id="Coils"/>
    </source>
</evidence>
<evidence type="ECO:0000256" key="1">
    <source>
        <dbReference type="ARBA" id="ARBA00022679"/>
    </source>
</evidence>
<dbReference type="PROSITE" id="PS00108">
    <property type="entry name" value="PROTEIN_KINASE_ST"/>
    <property type="match status" value="1"/>
</dbReference>